<proteinExistence type="predicted"/>
<evidence type="ECO:0000313" key="2">
    <source>
        <dbReference type="EMBL" id="KHF24164.1"/>
    </source>
</evidence>
<reference evidence="2 3" key="1">
    <citation type="journal article" date="2014" name="BMC Genomics">
        <title>The genome of the intracellular bacterium of the coastal bivalve, Solemya velum: a blueprint for thriving in and out of symbiosis.</title>
        <authorList>
            <person name="Dmytrenko O."/>
            <person name="Russell S.L."/>
            <person name="Loo W.T."/>
            <person name="Fontanez K.M."/>
            <person name="Liao L."/>
            <person name="Roeselers G."/>
            <person name="Sharma R."/>
            <person name="Stewart F.J."/>
            <person name="Newton I.L."/>
            <person name="Woyke T."/>
            <person name="Wu D."/>
            <person name="Lang J.M."/>
            <person name="Eisen J.A."/>
            <person name="Cavanaugh C.M."/>
        </authorList>
    </citation>
    <scope>NUCLEOTIDE SEQUENCE [LARGE SCALE GENOMIC DNA]</scope>
    <source>
        <strain evidence="2 3">WH</strain>
    </source>
</reference>
<keyword evidence="3" id="KW-1185">Reference proteome</keyword>
<dbReference type="Pfam" id="PF20567">
    <property type="entry name" value="DUF6776"/>
    <property type="match status" value="1"/>
</dbReference>
<dbReference type="InterPro" id="IPR046703">
    <property type="entry name" value="DUF6776"/>
</dbReference>
<dbReference type="EMBL" id="JRAA01000003">
    <property type="protein sequence ID" value="KHF24164.1"/>
    <property type="molecule type" value="Genomic_DNA"/>
</dbReference>
<dbReference type="eggNOG" id="ENOG5030SPN">
    <property type="taxonomic scope" value="Bacteria"/>
</dbReference>
<keyword evidence="1" id="KW-0175">Coiled coil</keyword>
<dbReference type="OrthoDB" id="9875579at2"/>
<evidence type="ECO:0000313" key="3">
    <source>
        <dbReference type="Proteomes" id="UP000030856"/>
    </source>
</evidence>
<evidence type="ECO:0000256" key="1">
    <source>
        <dbReference type="SAM" id="Coils"/>
    </source>
</evidence>
<gene>
    <name evidence="2" type="ORF">JV46_26200</name>
</gene>
<dbReference type="STRING" id="2340.JV46_26200"/>
<protein>
    <submittedName>
        <fullName evidence="2">Uncharacterized protein</fullName>
    </submittedName>
</protein>
<dbReference type="Proteomes" id="UP000030856">
    <property type="component" value="Unassembled WGS sequence"/>
</dbReference>
<name>A0A0B0H8F3_SOVGS</name>
<dbReference type="AlphaFoldDB" id="A0A0B0H8F3"/>
<accession>A0A0B0H8F3</accession>
<dbReference type="RefSeq" id="WP_043118218.1">
    <property type="nucleotide sequence ID" value="NZ_JRAA01000003.1"/>
</dbReference>
<feature type="coiled-coil region" evidence="1">
    <location>
        <begin position="62"/>
        <end position="117"/>
    </location>
</feature>
<organism evidence="2 3">
    <name type="scientific">Solemya velum gill symbiont</name>
    <dbReference type="NCBI Taxonomy" id="2340"/>
    <lineage>
        <taxon>Bacteria</taxon>
        <taxon>Pseudomonadati</taxon>
        <taxon>Pseudomonadota</taxon>
        <taxon>Gammaproteobacteria</taxon>
        <taxon>sulfur-oxidizing symbionts</taxon>
    </lineage>
</organism>
<comment type="caution">
    <text evidence="2">The sequence shown here is derived from an EMBL/GenBank/DDBJ whole genome shotgun (WGS) entry which is preliminary data.</text>
</comment>
<sequence length="251" mass="28860">MEKPVKKKARRVSMPSANMISKIAISVAFVAIVWLFWSMGEEVNVGGKDIVIRDRAQAVEVVGELQKTLEQVIRERDTYRQQVIMMERSFQIDREVAKTLREELKALQSERHKWREETALVKKLLSDNTIDTALDIKSIEVVPSEIIGEYHFEIAVSRLPDSDKPVKAKLHYELIGNESGLERRYLSSDVDLKAKEGYQLEFRTLERVQGHFMHPPAFELEKIRFFIEGKGDKIQGAEKDFVPTVAETAMN</sequence>